<dbReference type="EMBL" id="CP093362">
    <property type="protein sequence ID" value="UQS85126.1"/>
    <property type="molecule type" value="Genomic_DNA"/>
</dbReference>
<dbReference type="SUPFAM" id="SSF81660">
    <property type="entry name" value="Metal cation-transporting ATPase, ATP-binding domain N"/>
    <property type="match status" value="1"/>
</dbReference>
<dbReference type="SFLD" id="SFLDF00027">
    <property type="entry name" value="p-type_atpase"/>
    <property type="match status" value="1"/>
</dbReference>
<reference evidence="11 12" key="1">
    <citation type="journal article" date="2022" name="Int. J. Syst. Evol. Microbiol.">
        <title>Apilactobacillus apisilvae sp. nov., Nicolia spurrieriana gen. nov. sp. nov., Bombilactobacillus folatiphilus sp. nov. and Bombilactobacillus thymidiniphilus sp. nov., four new lactic acid bacterial isolates from stingless bees Tetragonula carbonaria and Austroplebeia australis.</title>
        <authorList>
            <person name="Oliphant S.A."/>
            <person name="Watson-Haigh N.S."/>
            <person name="Sumby K.M."/>
            <person name="Gardner J."/>
            <person name="Groom S."/>
            <person name="Jiranek V."/>
        </authorList>
    </citation>
    <scope>NUCLEOTIDE SEQUENCE [LARGE SCALE GENOMIC DNA]</scope>
    <source>
        <strain evidence="11 12">SG5_A10</strain>
    </source>
</reference>
<dbReference type="InterPro" id="IPR023299">
    <property type="entry name" value="ATPase_P-typ_cyto_dom_N"/>
</dbReference>
<dbReference type="Pfam" id="PF00690">
    <property type="entry name" value="Cation_ATPase_N"/>
    <property type="match status" value="1"/>
</dbReference>
<dbReference type="InterPro" id="IPR004014">
    <property type="entry name" value="ATPase_P-typ_cation-transptr_N"/>
</dbReference>
<evidence type="ECO:0000256" key="9">
    <source>
        <dbReference type="SAM" id="Phobius"/>
    </source>
</evidence>
<evidence type="ECO:0000313" key="12">
    <source>
        <dbReference type="Proteomes" id="UP000831859"/>
    </source>
</evidence>
<dbReference type="InterPro" id="IPR050510">
    <property type="entry name" value="Cation_transp_ATPase_P-type"/>
</dbReference>
<keyword evidence="3 9" id="KW-0812">Transmembrane</keyword>
<evidence type="ECO:0000256" key="8">
    <source>
        <dbReference type="ARBA" id="ARBA00023136"/>
    </source>
</evidence>
<evidence type="ECO:0000256" key="1">
    <source>
        <dbReference type="ARBA" id="ARBA00004141"/>
    </source>
</evidence>
<feature type="transmembrane region" description="Helical" evidence="9">
    <location>
        <begin position="856"/>
        <end position="875"/>
    </location>
</feature>
<dbReference type="InterPro" id="IPR023298">
    <property type="entry name" value="ATPase_P-typ_TM_dom_sf"/>
</dbReference>
<keyword evidence="5" id="KW-0067">ATP-binding</keyword>
<feature type="transmembrane region" description="Helical" evidence="9">
    <location>
        <begin position="787"/>
        <end position="806"/>
    </location>
</feature>
<dbReference type="InterPro" id="IPR036412">
    <property type="entry name" value="HAD-like_sf"/>
</dbReference>
<dbReference type="Pfam" id="PF00122">
    <property type="entry name" value="E1-E2_ATPase"/>
    <property type="match status" value="1"/>
</dbReference>
<dbReference type="PANTHER" id="PTHR43294">
    <property type="entry name" value="SODIUM/POTASSIUM-TRANSPORTING ATPASE SUBUNIT ALPHA"/>
    <property type="match status" value="1"/>
</dbReference>
<evidence type="ECO:0000256" key="4">
    <source>
        <dbReference type="ARBA" id="ARBA00022741"/>
    </source>
</evidence>
<dbReference type="SUPFAM" id="SSF56784">
    <property type="entry name" value="HAD-like"/>
    <property type="match status" value="1"/>
</dbReference>
<dbReference type="Gene3D" id="3.40.50.1000">
    <property type="entry name" value="HAD superfamily/HAD-like"/>
    <property type="match status" value="1"/>
</dbReference>
<dbReference type="InterPro" id="IPR001757">
    <property type="entry name" value="P_typ_ATPase"/>
</dbReference>
<keyword evidence="6" id="KW-1278">Translocase</keyword>
<keyword evidence="4" id="KW-0547">Nucleotide-binding</keyword>
<dbReference type="RefSeq" id="WP_249511105.1">
    <property type="nucleotide sequence ID" value="NZ_CP093362.1"/>
</dbReference>
<evidence type="ECO:0000256" key="3">
    <source>
        <dbReference type="ARBA" id="ARBA00022692"/>
    </source>
</evidence>
<dbReference type="PRINTS" id="PR00119">
    <property type="entry name" value="CATATPASE"/>
</dbReference>
<dbReference type="Pfam" id="PF13246">
    <property type="entry name" value="Cation_ATPase"/>
    <property type="match status" value="1"/>
</dbReference>
<feature type="transmembrane region" description="Helical" evidence="9">
    <location>
        <begin position="826"/>
        <end position="844"/>
    </location>
</feature>
<protein>
    <submittedName>
        <fullName evidence="11">HAD-IC family P-type ATPase</fullName>
    </submittedName>
</protein>
<feature type="domain" description="Cation-transporting P-type ATPase N-terminal" evidence="10">
    <location>
        <begin position="5"/>
        <end position="79"/>
    </location>
</feature>
<dbReference type="InterPro" id="IPR023214">
    <property type="entry name" value="HAD_sf"/>
</dbReference>
<feature type="transmembrane region" description="Helical" evidence="9">
    <location>
        <begin position="717"/>
        <end position="737"/>
    </location>
</feature>
<dbReference type="SUPFAM" id="SSF81665">
    <property type="entry name" value="Calcium ATPase, transmembrane domain M"/>
    <property type="match status" value="1"/>
</dbReference>
<evidence type="ECO:0000256" key="7">
    <source>
        <dbReference type="ARBA" id="ARBA00022989"/>
    </source>
</evidence>
<keyword evidence="8 9" id="KW-0472">Membrane</keyword>
<comment type="similarity">
    <text evidence="2">Belongs to the cation transport ATPase (P-type) (TC 3.A.3) family. Type IIA subfamily.</text>
</comment>
<dbReference type="Gene3D" id="2.70.150.10">
    <property type="entry name" value="Calcium-transporting ATPase, cytoplasmic transduction domain A"/>
    <property type="match status" value="1"/>
</dbReference>
<feature type="transmembrane region" description="Helical" evidence="9">
    <location>
        <begin position="248"/>
        <end position="267"/>
    </location>
</feature>
<dbReference type="PANTHER" id="PTHR43294:SF20">
    <property type="entry name" value="P-TYPE ATPASE"/>
    <property type="match status" value="1"/>
</dbReference>
<feature type="transmembrane region" description="Helical" evidence="9">
    <location>
        <begin position="685"/>
        <end position="705"/>
    </location>
</feature>
<dbReference type="SFLD" id="SFLDG00002">
    <property type="entry name" value="C1.7:_P-type_atpase_like"/>
    <property type="match status" value="1"/>
</dbReference>
<evidence type="ECO:0000259" key="10">
    <source>
        <dbReference type="SMART" id="SM00831"/>
    </source>
</evidence>
<dbReference type="InterPro" id="IPR008250">
    <property type="entry name" value="ATPase_P-typ_transduc_dom_A_sf"/>
</dbReference>
<sequence length="885" mass="98148">MKDKSSYQLTVDQITKKFDIKDINKGLSDEQVRLSLQKYGLNKIEVKKEPKWKLFVRQFNNMIIYILIVAALITLLMGHYSDALVIALVVIINAFIGYYQEANASEALEKIKQMLSTQATVYRNGSRDDIPAEDLVVGDVVFLEAGDNVPADLRIFDADNLRIQEAALTGEPDSIEKIEGVIEKDKTPLAERKNMAYASTSVTSGSGKGIVVDTGENTEIGKISSEVNNTKARKSPLMIELDKLGTQITYVIIAVSILLFILGLFMGTYSLSVLSLAVVSMLVGAIPEGLPATTSVVLAMGVSDMAKRKHTIIKSLPAIETLGSVDVIATDKTGTLTKNEMTVKNIIIDNREYDVTGDGYEPKGQIKFNNKPAEINSKMKLFLESGYEANDTVLSNDDGTWEINGEPTDGAFLTLYHKVVNYPEHANYQEVDTLPFDSDYRYIAKLVRDENGKKKIFIKGSPDKLFGMADKNDKNFDEKYLNNQINELSKQGKRVIAVGYKDVSDDVNEITHEILKDNVKFLGLAAIIDPPREEVIQALKEMNSAGVQLKMITGDNPITAKAIGEQLGLANKISAVTGAQLDEMSKAEFRDAVINNQVFARTTPKNKMDIVQALEDAGKVTAMTGDGVNDAPALKKADIGVAMGIEGTDVAKDSADMILTDDNFSTMAVAIKEGRRIYDNIKKSILFLLPTSFAEGLIIAFTILMNREMPLEPTQLLWINMVSAITIQFAFIFEPAENGIMNRKPRKNTASLLNKHDVFQMTYVSCMIAIIGIIVFEWLMGQGYDQAVASTMVVNVVVFSKIFYLFNIRTNNLALSKDFFSNQKAFLIIGLMIILQLILTYVPFMQSYFYTANISWFDWLIIVCSGIIVLIVAEIDKFIRFSKNK</sequence>
<dbReference type="InterPro" id="IPR044492">
    <property type="entry name" value="P_typ_ATPase_HD_dom"/>
</dbReference>
<dbReference type="Gene3D" id="3.40.1110.10">
    <property type="entry name" value="Calcium-transporting ATPase, cytoplasmic domain N"/>
    <property type="match status" value="1"/>
</dbReference>
<comment type="subcellular location">
    <subcellularLocation>
        <location evidence="1">Membrane</location>
        <topology evidence="1">Multi-pass membrane protein</topology>
    </subcellularLocation>
</comment>
<feature type="transmembrane region" description="Helical" evidence="9">
    <location>
        <begin position="59"/>
        <end position="77"/>
    </location>
</feature>
<dbReference type="Proteomes" id="UP000831859">
    <property type="component" value="Chromosome"/>
</dbReference>
<dbReference type="InterPro" id="IPR018303">
    <property type="entry name" value="ATPase_P-typ_P_site"/>
</dbReference>
<dbReference type="Gene3D" id="1.20.1110.10">
    <property type="entry name" value="Calcium-transporting ATPase, transmembrane domain"/>
    <property type="match status" value="1"/>
</dbReference>
<dbReference type="PROSITE" id="PS00154">
    <property type="entry name" value="ATPASE_E1_E2"/>
    <property type="match status" value="1"/>
</dbReference>
<accession>A0ABY4PI70</accession>
<dbReference type="SFLD" id="SFLDS00003">
    <property type="entry name" value="Haloacid_Dehalogenase"/>
    <property type="match status" value="1"/>
</dbReference>
<dbReference type="SUPFAM" id="SSF81653">
    <property type="entry name" value="Calcium ATPase, transduction domain A"/>
    <property type="match status" value="1"/>
</dbReference>
<evidence type="ECO:0000313" key="11">
    <source>
        <dbReference type="EMBL" id="UQS85126.1"/>
    </source>
</evidence>
<feature type="transmembrane region" description="Helical" evidence="9">
    <location>
        <begin position="758"/>
        <end position="781"/>
    </location>
</feature>
<name>A0ABY4PI70_9LACO</name>
<dbReference type="PRINTS" id="PR00120">
    <property type="entry name" value="HATPASE"/>
</dbReference>
<proteinExistence type="inferred from homology"/>
<dbReference type="InterPro" id="IPR059000">
    <property type="entry name" value="ATPase_P-type_domA"/>
</dbReference>
<evidence type="ECO:0000256" key="2">
    <source>
        <dbReference type="ARBA" id="ARBA00005675"/>
    </source>
</evidence>
<dbReference type="InterPro" id="IPR006068">
    <property type="entry name" value="ATPase_P-typ_cation-transptr_C"/>
</dbReference>
<keyword evidence="7 9" id="KW-1133">Transmembrane helix</keyword>
<dbReference type="NCBIfam" id="TIGR01494">
    <property type="entry name" value="ATPase_P-type"/>
    <property type="match status" value="2"/>
</dbReference>
<feature type="transmembrane region" description="Helical" evidence="9">
    <location>
        <begin position="83"/>
        <end position="100"/>
    </location>
</feature>
<keyword evidence="12" id="KW-1185">Reference proteome</keyword>
<evidence type="ECO:0000256" key="6">
    <source>
        <dbReference type="ARBA" id="ARBA00022967"/>
    </source>
</evidence>
<feature type="transmembrane region" description="Helical" evidence="9">
    <location>
        <begin position="273"/>
        <end position="299"/>
    </location>
</feature>
<dbReference type="SMART" id="SM00831">
    <property type="entry name" value="Cation_ATPase_N"/>
    <property type="match status" value="1"/>
</dbReference>
<organism evidence="11 12">
    <name type="scientific">Apilactobacillus apisilvae</name>
    <dbReference type="NCBI Taxonomy" id="2923364"/>
    <lineage>
        <taxon>Bacteria</taxon>
        <taxon>Bacillati</taxon>
        <taxon>Bacillota</taxon>
        <taxon>Bacilli</taxon>
        <taxon>Lactobacillales</taxon>
        <taxon>Lactobacillaceae</taxon>
        <taxon>Apilactobacillus</taxon>
    </lineage>
</organism>
<gene>
    <name evidence="11" type="ORF">MOO46_00530</name>
</gene>
<evidence type="ECO:0000256" key="5">
    <source>
        <dbReference type="ARBA" id="ARBA00022840"/>
    </source>
</evidence>
<dbReference type="Pfam" id="PF00689">
    <property type="entry name" value="Cation_ATPase_C"/>
    <property type="match status" value="1"/>
</dbReference>